<reference evidence="2" key="1">
    <citation type="journal article" date="2014" name="Int. J. Syst. Evol. Microbiol.">
        <title>Complete genome sequence of Corynebacterium casei LMG S-19264T (=DSM 44701T), isolated from a smear-ripened cheese.</title>
        <authorList>
            <consortium name="US DOE Joint Genome Institute (JGI-PGF)"/>
            <person name="Walter F."/>
            <person name="Albersmeier A."/>
            <person name="Kalinowski J."/>
            <person name="Ruckert C."/>
        </authorList>
    </citation>
    <scope>NUCLEOTIDE SEQUENCE</scope>
    <source>
        <strain evidence="2">JCM 4784</strain>
    </source>
</reference>
<feature type="compositionally biased region" description="Basic and acidic residues" evidence="1">
    <location>
        <begin position="199"/>
        <end position="235"/>
    </location>
</feature>
<dbReference type="EMBL" id="BNBT01000014">
    <property type="protein sequence ID" value="GHE46722.1"/>
    <property type="molecule type" value="Genomic_DNA"/>
</dbReference>
<feature type="region of interest" description="Disordered" evidence="1">
    <location>
        <begin position="123"/>
        <end position="154"/>
    </location>
</feature>
<evidence type="ECO:0000256" key="1">
    <source>
        <dbReference type="SAM" id="MobiDB-lite"/>
    </source>
</evidence>
<protein>
    <submittedName>
        <fullName evidence="2">Uncharacterized protein</fullName>
    </submittedName>
</protein>
<evidence type="ECO:0000313" key="2">
    <source>
        <dbReference type="EMBL" id="GHE46722.1"/>
    </source>
</evidence>
<feature type="region of interest" description="Disordered" evidence="1">
    <location>
        <begin position="199"/>
        <end position="265"/>
    </location>
</feature>
<dbReference type="Proteomes" id="UP000608024">
    <property type="component" value="Unassembled WGS sequence"/>
</dbReference>
<gene>
    <name evidence="2" type="ORF">GCM10018785_15540</name>
</gene>
<feature type="compositionally biased region" description="Basic and acidic residues" evidence="1">
    <location>
        <begin position="124"/>
        <end position="154"/>
    </location>
</feature>
<dbReference type="AlphaFoldDB" id="A0A918ZDG3"/>
<evidence type="ECO:0000313" key="3">
    <source>
        <dbReference type="Proteomes" id="UP000608024"/>
    </source>
</evidence>
<organism evidence="2 3">
    <name type="scientific">Streptomyces longispororuber</name>
    <dbReference type="NCBI Taxonomy" id="68230"/>
    <lineage>
        <taxon>Bacteria</taxon>
        <taxon>Bacillati</taxon>
        <taxon>Actinomycetota</taxon>
        <taxon>Actinomycetes</taxon>
        <taxon>Kitasatosporales</taxon>
        <taxon>Streptomycetaceae</taxon>
        <taxon>Streptomyces</taxon>
    </lineage>
</organism>
<reference evidence="2" key="2">
    <citation type="submission" date="2020-09" db="EMBL/GenBank/DDBJ databases">
        <authorList>
            <person name="Sun Q."/>
            <person name="Ohkuma M."/>
        </authorList>
    </citation>
    <scope>NUCLEOTIDE SEQUENCE</scope>
    <source>
        <strain evidence="2">JCM 4784</strain>
    </source>
</reference>
<sequence length="265" mass="27719">MPRAPHPALCAPVRRGPLDRWPQAVYRGAPYGGTLPLMGAVRRLPRTGQLPRLPGRLARRRALVAVAAAGAAGLALVACDPVEGDMSTSAIAVTTDKTGTAELERQHLDVAWLNCTASFVNKGDGADDRTAKDEPREAEVDCQGKSKGDDGEQDITIKGRVTEVVNGRCVRGNLTARVEGKEWFRADVLGNCAGGGGNDGDHGNGDDGDHGNGDDGHDGDGDGGHDDPPVTHDPDPDPDPEEPAPTATVTVTERPDPTCDCYPGK</sequence>
<keyword evidence="3" id="KW-1185">Reference proteome</keyword>
<accession>A0A918ZDG3</accession>
<name>A0A918ZDG3_9ACTN</name>
<comment type="caution">
    <text evidence="2">The sequence shown here is derived from an EMBL/GenBank/DDBJ whole genome shotgun (WGS) entry which is preliminary data.</text>
</comment>
<proteinExistence type="predicted"/>